<accession>A0A7X6S2W9</accession>
<dbReference type="Pfam" id="PF18740">
    <property type="entry name" value="EC042_2821"/>
    <property type="match status" value="1"/>
</dbReference>
<dbReference type="InterPro" id="IPR049530">
    <property type="entry name" value="EC042_2821"/>
</dbReference>
<dbReference type="Proteomes" id="UP000549765">
    <property type="component" value="Unassembled WGS sequence"/>
</dbReference>
<dbReference type="EMBL" id="JAAXPN010000001">
    <property type="protein sequence ID" value="NKZ23402.1"/>
    <property type="molecule type" value="Genomic_DNA"/>
</dbReference>
<evidence type="ECO:0000313" key="3">
    <source>
        <dbReference type="Proteomes" id="UP000549765"/>
    </source>
</evidence>
<proteinExistence type="predicted"/>
<name>A0A7X6S2W9_9LACO</name>
<comment type="caution">
    <text evidence="2">The sequence shown here is derived from an EMBL/GenBank/DDBJ whole genome shotgun (WGS) entry which is preliminary data.</text>
</comment>
<feature type="domain" description="EC042-2821-like Restriction Endonuclease-like" evidence="1">
    <location>
        <begin position="6"/>
        <end position="32"/>
    </location>
</feature>
<sequence>MGSRVEYTYSQQLIDFIFSEIKKRPNLFVNEVLNAKK</sequence>
<evidence type="ECO:0000313" key="2">
    <source>
        <dbReference type="EMBL" id="NKZ23402.1"/>
    </source>
</evidence>
<reference evidence="2 3" key="1">
    <citation type="submission" date="2020-04" db="EMBL/GenBank/DDBJ databases">
        <title>MicrobeNet Type strains.</title>
        <authorList>
            <person name="Nicholson A.C."/>
        </authorList>
    </citation>
    <scope>NUCLEOTIDE SEQUENCE [LARGE SCALE GENOMIC DNA]</scope>
    <source>
        <strain evidence="2 3">CCUG 61472</strain>
    </source>
</reference>
<organism evidence="2 3">
    <name type="scientific">Periweissella fabalis</name>
    <dbReference type="NCBI Taxonomy" id="1070421"/>
    <lineage>
        <taxon>Bacteria</taxon>
        <taxon>Bacillati</taxon>
        <taxon>Bacillota</taxon>
        <taxon>Bacilli</taxon>
        <taxon>Lactobacillales</taxon>
        <taxon>Lactobacillaceae</taxon>
        <taxon>Periweissella</taxon>
    </lineage>
</organism>
<keyword evidence="3" id="KW-1185">Reference proteome</keyword>
<evidence type="ECO:0000259" key="1">
    <source>
        <dbReference type="Pfam" id="PF18740"/>
    </source>
</evidence>
<gene>
    <name evidence="2" type="ORF">HF964_01065</name>
</gene>
<dbReference type="AlphaFoldDB" id="A0A7X6S2W9"/>
<protein>
    <recommendedName>
        <fullName evidence="1">EC042-2821-like Restriction Endonuclease-like domain-containing protein</fullName>
    </recommendedName>
</protein>